<evidence type="ECO:0000313" key="3">
    <source>
        <dbReference type="Proteomes" id="UP001150259"/>
    </source>
</evidence>
<accession>A0ABT5GFW5</accession>
<evidence type="ECO:0000313" key="2">
    <source>
        <dbReference type="EMBL" id="MDC5697099.1"/>
    </source>
</evidence>
<dbReference type="CDD" id="cd07247">
    <property type="entry name" value="SgaA_N_like"/>
    <property type="match status" value="1"/>
</dbReference>
<dbReference type="InterPro" id="IPR037523">
    <property type="entry name" value="VOC_core"/>
</dbReference>
<dbReference type="PROSITE" id="PS51819">
    <property type="entry name" value="VOC"/>
    <property type="match status" value="1"/>
</dbReference>
<dbReference type="Pfam" id="PF22677">
    <property type="entry name" value="Ble-like_N"/>
    <property type="match status" value="1"/>
</dbReference>
<dbReference type="Proteomes" id="UP001150259">
    <property type="component" value="Unassembled WGS sequence"/>
</dbReference>
<dbReference type="PANTHER" id="PTHR33993:SF2">
    <property type="entry name" value="VOC DOMAIN-CONTAINING PROTEIN"/>
    <property type="match status" value="1"/>
</dbReference>
<dbReference type="InterPro" id="IPR029068">
    <property type="entry name" value="Glyas_Bleomycin-R_OHBP_Dase"/>
</dbReference>
<reference evidence="2 3" key="1">
    <citation type="submission" date="2022-11" db="EMBL/GenBank/DDBJ databases">
        <title>Anaerobic phenanthrene biodegradation by a DNRA strain PheN6.</title>
        <authorList>
            <person name="Zhang Z."/>
        </authorList>
    </citation>
    <scope>NUCLEOTIDE SEQUENCE [LARGE SCALE GENOMIC DNA]</scope>
    <source>
        <strain evidence="2 3">PheN6</strain>
    </source>
</reference>
<sequence length="131" mass="14140">MSRVVHFEIQADDLERAKAFYGAVFDWSFEDYGQFTGSPYWGITTGPEDEAGINGGLLQRPAPTPGAGQGTNAFVCTVGVADYDATERRILDAGGQVALPKMALTGMAWQGYYLDTEGNTFGIHQPDPEAK</sequence>
<evidence type="ECO:0000259" key="1">
    <source>
        <dbReference type="PROSITE" id="PS51819"/>
    </source>
</evidence>
<dbReference type="InterPro" id="IPR052164">
    <property type="entry name" value="Anthracycline_SecMetBiosynth"/>
</dbReference>
<protein>
    <submittedName>
        <fullName evidence="2">VOC family protein</fullName>
    </submittedName>
</protein>
<feature type="domain" description="VOC" evidence="1">
    <location>
        <begin position="3"/>
        <end position="126"/>
    </location>
</feature>
<dbReference type="InterPro" id="IPR053863">
    <property type="entry name" value="Glyoxy/Ble-like_N"/>
</dbReference>
<dbReference type="PANTHER" id="PTHR33993">
    <property type="entry name" value="GLYOXALASE-RELATED"/>
    <property type="match status" value="1"/>
</dbReference>
<comment type="caution">
    <text evidence="2">The sequence shown here is derived from an EMBL/GenBank/DDBJ whole genome shotgun (WGS) entry which is preliminary data.</text>
</comment>
<name>A0ABT5GFW5_9MICO</name>
<dbReference type="Gene3D" id="3.10.180.10">
    <property type="entry name" value="2,3-Dihydroxybiphenyl 1,2-Dioxygenase, domain 1"/>
    <property type="match status" value="1"/>
</dbReference>
<dbReference type="EMBL" id="JAPFQL010000025">
    <property type="protein sequence ID" value="MDC5697099.1"/>
    <property type="molecule type" value="Genomic_DNA"/>
</dbReference>
<gene>
    <name evidence="2" type="ORF">OO014_07495</name>
</gene>
<proteinExistence type="predicted"/>
<dbReference type="SUPFAM" id="SSF54593">
    <property type="entry name" value="Glyoxalase/Bleomycin resistance protein/Dihydroxybiphenyl dioxygenase"/>
    <property type="match status" value="1"/>
</dbReference>
<keyword evidence="3" id="KW-1185">Reference proteome</keyword>
<organism evidence="2 3">
    <name type="scientific">Intrasporangium calvum</name>
    <dbReference type="NCBI Taxonomy" id="53358"/>
    <lineage>
        <taxon>Bacteria</taxon>
        <taxon>Bacillati</taxon>
        <taxon>Actinomycetota</taxon>
        <taxon>Actinomycetes</taxon>
        <taxon>Micrococcales</taxon>
        <taxon>Intrasporangiaceae</taxon>
        <taxon>Intrasporangium</taxon>
    </lineage>
</organism>
<dbReference type="RefSeq" id="WP_272461673.1">
    <property type="nucleotide sequence ID" value="NZ_JAPFQL010000025.1"/>
</dbReference>